<dbReference type="RefSeq" id="WP_343801840.1">
    <property type="nucleotide sequence ID" value="NZ_BAAADJ010000059.1"/>
</dbReference>
<sequence length="194" mass="22481">MKNQLRFGIDIDGTVTNPNSLLPHINKAFGSNLKLEDVTQYDLSKVMKVSPEEFHKWFVVAEHDIYSTSPLAQGAKEVLSQWKEQFELYFISARGSEHLEATKKWFDSNELFFHHIELIGTHDKIGAAKKYDVDIFLEDKHDNAVNIHLECGIPVLLFDTPYNREPIPNGVIRVTSWEEANTWVQQWIQEKQRA</sequence>
<dbReference type="SUPFAM" id="SSF56784">
    <property type="entry name" value="HAD-like"/>
    <property type="match status" value="1"/>
</dbReference>
<gene>
    <name evidence="4" type="ORF">GCM10008967_34640</name>
</gene>
<accession>A0ABN0WME9</accession>
<evidence type="ECO:0000256" key="1">
    <source>
        <dbReference type="ARBA" id="ARBA00009589"/>
    </source>
</evidence>
<name>A0ABN0WME9_9BACI</name>
<comment type="similarity">
    <text evidence="1 3">Belongs to the 5'(3')-deoxyribonucleotidase family.</text>
</comment>
<dbReference type="InterPro" id="IPR009206">
    <property type="entry name" value="Nucleotidase_putative"/>
</dbReference>
<dbReference type="PIRSF" id="PIRSF021362">
    <property type="entry name" value="UCP021362_HAD"/>
    <property type="match status" value="1"/>
</dbReference>
<dbReference type="PANTHER" id="PTHR35134:SF2">
    <property type="entry name" value="NUCLEOTIDASE YQFW-RELATED"/>
    <property type="match status" value="1"/>
</dbReference>
<dbReference type="InterPro" id="IPR010708">
    <property type="entry name" value="5'(3')-deoxyribonucleotidase"/>
</dbReference>
<dbReference type="InterPro" id="IPR023214">
    <property type="entry name" value="HAD_sf"/>
</dbReference>
<dbReference type="EMBL" id="BAAADJ010000059">
    <property type="protein sequence ID" value="GAA0341334.1"/>
    <property type="molecule type" value="Genomic_DNA"/>
</dbReference>
<organism evidence="4 5">
    <name type="scientific">Bacillus carboniphilus</name>
    <dbReference type="NCBI Taxonomy" id="86663"/>
    <lineage>
        <taxon>Bacteria</taxon>
        <taxon>Bacillati</taxon>
        <taxon>Bacillota</taxon>
        <taxon>Bacilli</taxon>
        <taxon>Bacillales</taxon>
        <taxon>Bacillaceae</taxon>
        <taxon>Bacillus</taxon>
    </lineage>
</organism>
<evidence type="ECO:0000256" key="2">
    <source>
        <dbReference type="ARBA" id="ARBA00022801"/>
    </source>
</evidence>
<evidence type="ECO:0000313" key="5">
    <source>
        <dbReference type="Proteomes" id="UP001500782"/>
    </source>
</evidence>
<dbReference type="Pfam" id="PF06941">
    <property type="entry name" value="NT5C"/>
    <property type="match status" value="1"/>
</dbReference>
<dbReference type="Proteomes" id="UP001500782">
    <property type="component" value="Unassembled WGS sequence"/>
</dbReference>
<dbReference type="PANTHER" id="PTHR35134">
    <property type="entry name" value="NUCLEOTIDASE YQFW-RELATED"/>
    <property type="match status" value="1"/>
</dbReference>
<dbReference type="InterPro" id="IPR052419">
    <property type="entry name" value="5_3-deoxyribonucleotidase-like"/>
</dbReference>
<evidence type="ECO:0000313" key="4">
    <source>
        <dbReference type="EMBL" id="GAA0341334.1"/>
    </source>
</evidence>
<evidence type="ECO:0000256" key="3">
    <source>
        <dbReference type="PIRNR" id="PIRNR021362"/>
    </source>
</evidence>
<comment type="caution">
    <text evidence="4">The sequence shown here is derived from an EMBL/GenBank/DDBJ whole genome shotgun (WGS) entry which is preliminary data.</text>
</comment>
<keyword evidence="5" id="KW-1185">Reference proteome</keyword>
<keyword evidence="2 3" id="KW-0378">Hydrolase</keyword>
<dbReference type="Gene3D" id="3.40.50.1000">
    <property type="entry name" value="HAD superfamily/HAD-like"/>
    <property type="match status" value="1"/>
</dbReference>
<protein>
    <recommendedName>
        <fullName evidence="3">Nucleotidase</fullName>
        <ecNumber evidence="3">3.1.3.-</ecNumber>
    </recommendedName>
</protein>
<dbReference type="EC" id="3.1.3.-" evidence="3"/>
<reference evidence="4 5" key="1">
    <citation type="journal article" date="2019" name="Int. J. Syst. Evol. Microbiol.">
        <title>The Global Catalogue of Microorganisms (GCM) 10K type strain sequencing project: providing services to taxonomists for standard genome sequencing and annotation.</title>
        <authorList>
            <consortium name="The Broad Institute Genomics Platform"/>
            <consortium name="The Broad Institute Genome Sequencing Center for Infectious Disease"/>
            <person name="Wu L."/>
            <person name="Ma J."/>
        </authorList>
    </citation>
    <scope>NUCLEOTIDE SEQUENCE [LARGE SCALE GENOMIC DNA]</scope>
    <source>
        <strain evidence="4 5">JCM 9731</strain>
    </source>
</reference>
<dbReference type="InterPro" id="IPR036412">
    <property type="entry name" value="HAD-like_sf"/>
</dbReference>
<proteinExistence type="inferred from homology"/>